<dbReference type="Proteomes" id="UP000199050">
    <property type="component" value="Unassembled WGS sequence"/>
</dbReference>
<gene>
    <name evidence="6" type="ORF">SAMN05216192_102247</name>
</gene>
<evidence type="ECO:0000256" key="2">
    <source>
        <dbReference type="ARBA" id="ARBA00022576"/>
    </source>
</evidence>
<dbReference type="EC" id="2.6.1.-" evidence="4"/>
<dbReference type="Gene3D" id="3.90.1150.10">
    <property type="entry name" value="Aspartate Aminotransferase, domain 1"/>
    <property type="match status" value="1"/>
</dbReference>
<evidence type="ECO:0000313" key="6">
    <source>
        <dbReference type="EMBL" id="SDH99573.1"/>
    </source>
</evidence>
<dbReference type="OrthoDB" id="9813612at2"/>
<dbReference type="PANTHER" id="PTHR42832:SF3">
    <property type="entry name" value="L-GLUTAMINE--4-(METHYLSULFANYL)-2-OXOBUTANOATE AMINOTRANSFERASE"/>
    <property type="match status" value="1"/>
</dbReference>
<evidence type="ECO:0000256" key="3">
    <source>
        <dbReference type="ARBA" id="ARBA00022679"/>
    </source>
</evidence>
<dbReference type="InterPro" id="IPR050881">
    <property type="entry name" value="LL-DAP_aminotransferase"/>
</dbReference>
<evidence type="ECO:0000256" key="4">
    <source>
        <dbReference type="RuleBase" id="RU000481"/>
    </source>
</evidence>
<comment type="cofactor">
    <cofactor evidence="1 4">
        <name>pyridoxal 5'-phosphate</name>
        <dbReference type="ChEBI" id="CHEBI:597326"/>
    </cofactor>
</comment>
<name>A0A1G8GYV3_9BACL</name>
<protein>
    <recommendedName>
        <fullName evidence="4">Aminotransferase</fullName>
        <ecNumber evidence="4">2.6.1.-</ecNumber>
    </recommendedName>
</protein>
<dbReference type="InterPro" id="IPR004839">
    <property type="entry name" value="Aminotransferase_I/II_large"/>
</dbReference>
<dbReference type="AlphaFoldDB" id="A0A1G8GYV3"/>
<dbReference type="GO" id="GO:0008483">
    <property type="term" value="F:transaminase activity"/>
    <property type="evidence" value="ECO:0007669"/>
    <property type="project" value="UniProtKB-KW"/>
</dbReference>
<proteinExistence type="inferred from homology"/>
<organism evidence="6 7">
    <name type="scientific">Paenibacillus typhae</name>
    <dbReference type="NCBI Taxonomy" id="1174501"/>
    <lineage>
        <taxon>Bacteria</taxon>
        <taxon>Bacillati</taxon>
        <taxon>Bacillota</taxon>
        <taxon>Bacilli</taxon>
        <taxon>Bacillales</taxon>
        <taxon>Paenibacillaceae</taxon>
        <taxon>Paenibacillus</taxon>
    </lineage>
</organism>
<dbReference type="PANTHER" id="PTHR42832">
    <property type="entry name" value="AMINO ACID AMINOTRANSFERASE"/>
    <property type="match status" value="1"/>
</dbReference>
<dbReference type="EMBL" id="FNDX01000002">
    <property type="protein sequence ID" value="SDH99573.1"/>
    <property type="molecule type" value="Genomic_DNA"/>
</dbReference>
<feature type="domain" description="Aminotransferase class I/classII large" evidence="5">
    <location>
        <begin position="42"/>
        <end position="399"/>
    </location>
</feature>
<dbReference type="STRING" id="1174501.SAMN05216192_102247"/>
<reference evidence="7" key="1">
    <citation type="submission" date="2016-10" db="EMBL/GenBank/DDBJ databases">
        <authorList>
            <person name="Varghese N."/>
            <person name="Submissions S."/>
        </authorList>
    </citation>
    <scope>NUCLEOTIDE SEQUENCE [LARGE SCALE GENOMIC DNA]</scope>
    <source>
        <strain evidence="7">CGMCC 1.11012</strain>
    </source>
</reference>
<dbReference type="InterPro" id="IPR015421">
    <property type="entry name" value="PyrdxlP-dep_Trfase_major"/>
</dbReference>
<keyword evidence="7" id="KW-1185">Reference proteome</keyword>
<dbReference type="RefSeq" id="WP_090712002.1">
    <property type="nucleotide sequence ID" value="NZ_CBCSKY010000003.1"/>
</dbReference>
<dbReference type="GO" id="GO:0030170">
    <property type="term" value="F:pyridoxal phosphate binding"/>
    <property type="evidence" value="ECO:0007669"/>
    <property type="project" value="InterPro"/>
</dbReference>
<dbReference type="SUPFAM" id="SSF53383">
    <property type="entry name" value="PLP-dependent transferases"/>
    <property type="match status" value="1"/>
</dbReference>
<comment type="similarity">
    <text evidence="4">Belongs to the class-I pyridoxal-phosphate-dependent aminotransferase family.</text>
</comment>
<evidence type="ECO:0000259" key="5">
    <source>
        <dbReference type="Pfam" id="PF00155"/>
    </source>
</evidence>
<dbReference type="PROSITE" id="PS00105">
    <property type="entry name" value="AA_TRANSFER_CLASS_1"/>
    <property type="match status" value="1"/>
</dbReference>
<dbReference type="InterPro" id="IPR004838">
    <property type="entry name" value="NHTrfase_class1_PyrdxlP-BS"/>
</dbReference>
<accession>A0A1G8GYV3</accession>
<keyword evidence="2 4" id="KW-0032">Aminotransferase</keyword>
<dbReference type="Pfam" id="PF00155">
    <property type="entry name" value="Aminotran_1_2"/>
    <property type="match status" value="1"/>
</dbReference>
<dbReference type="Gene3D" id="3.40.640.10">
    <property type="entry name" value="Type I PLP-dependent aspartate aminotransferase-like (Major domain)"/>
    <property type="match status" value="1"/>
</dbReference>
<sequence>MTINNSGSVQKWRSDKLSHLGSSIFAEVAEWKEQARKSGLEVIDLGIGSPDQAPAPEIREALSAAVLRDDSYSYPASKGSGKFREQAAKWMSWRFGVEVDPEEELVSLMGSQDGLAHLALAICNPGDLAIVPDPGYPIYSGSLAIAGVEAWPLPLLADNDFLPDLDSIPDEVWQKAVFILLAFPGNPISVTADYAYMEKLVGLARKWEVLIIHDLAYSEMGFDGYRPLSILQVPGAIHTAVEFHSFSKSFNMAGCRIGFMTGNREAVGALRELKSNVDYGVFNPVQEAAVLALKLAMQGDGRLEVAPLYEHRRNVFVQALAQEGWTVPSPKATMFIWAPLPEDYCAGQTGRSRRFAQELLLKTGVAIIPGYAFGVQGEGFVRIALVEDETKLVEAARRIGGFVRALD</sequence>
<keyword evidence="3 4" id="KW-0808">Transferase</keyword>
<dbReference type="CDD" id="cd00609">
    <property type="entry name" value="AAT_like"/>
    <property type="match status" value="1"/>
</dbReference>
<dbReference type="InterPro" id="IPR015422">
    <property type="entry name" value="PyrdxlP-dep_Trfase_small"/>
</dbReference>
<evidence type="ECO:0000256" key="1">
    <source>
        <dbReference type="ARBA" id="ARBA00001933"/>
    </source>
</evidence>
<dbReference type="InterPro" id="IPR015424">
    <property type="entry name" value="PyrdxlP-dep_Trfase"/>
</dbReference>
<evidence type="ECO:0000313" key="7">
    <source>
        <dbReference type="Proteomes" id="UP000199050"/>
    </source>
</evidence>